<dbReference type="SUPFAM" id="SSF90123">
    <property type="entry name" value="ABC transporter transmembrane region"/>
    <property type="match status" value="1"/>
</dbReference>
<feature type="transmembrane region" description="Helical" evidence="5">
    <location>
        <begin position="12"/>
        <end position="39"/>
    </location>
</feature>
<evidence type="ECO:0000256" key="5">
    <source>
        <dbReference type="SAM" id="Phobius"/>
    </source>
</evidence>
<dbReference type="AlphaFoldDB" id="A0A2J7QW24"/>
<accession>A0A2J7QW24</accession>
<dbReference type="SUPFAM" id="SSF52540">
    <property type="entry name" value="P-loop containing nucleoside triphosphate hydrolases"/>
    <property type="match status" value="1"/>
</dbReference>
<keyword evidence="2 5" id="KW-0812">Transmembrane</keyword>
<sequence length="267" mass="28587">MGIFVYLLTNFIISVIISFIHGWKLTLVVLCCAPVEIFAQAIVAKVQSSLTAQELDSYGDAGAVVEEVLSSLRTVVAFGGENKEVARYTENLRPATATGIKRGMFSGLGAGLMWFIIYCSYAIAFWYGVTLILESRENGDFEYTPGILVIVLFGVLSGAMNMGLTTPHLEAFSLARGSAAAIFAVLDHVPEIDSLSKTGDKPAGLIGDIQLQGVHFEYPARPEVKVLQGLNLTVKSGETVALVGSSGCGKSTIIQLVQRLYDPSEGK</sequence>
<keyword evidence="3 5" id="KW-1133">Transmembrane helix</keyword>
<evidence type="ECO:0000256" key="4">
    <source>
        <dbReference type="ARBA" id="ARBA00023136"/>
    </source>
</evidence>
<dbReference type="InterPro" id="IPR011527">
    <property type="entry name" value="ABC1_TM_dom"/>
</dbReference>
<dbReference type="InterPro" id="IPR027417">
    <property type="entry name" value="P-loop_NTPase"/>
</dbReference>
<dbReference type="Pfam" id="PF00664">
    <property type="entry name" value="ABC_membrane"/>
    <property type="match status" value="1"/>
</dbReference>
<dbReference type="Proteomes" id="UP000235965">
    <property type="component" value="Unassembled WGS sequence"/>
</dbReference>
<gene>
    <name evidence="7" type="ORF">B7P43_G04483</name>
</gene>
<evidence type="ECO:0000256" key="2">
    <source>
        <dbReference type="ARBA" id="ARBA00022692"/>
    </source>
</evidence>
<feature type="transmembrane region" description="Helical" evidence="5">
    <location>
        <begin position="145"/>
        <end position="164"/>
    </location>
</feature>
<keyword evidence="4 5" id="KW-0472">Membrane</keyword>
<dbReference type="EMBL" id="NEVH01009768">
    <property type="protein sequence ID" value="PNF32774.1"/>
    <property type="molecule type" value="Genomic_DNA"/>
</dbReference>
<dbReference type="GO" id="GO:0016887">
    <property type="term" value="F:ATP hydrolysis activity"/>
    <property type="evidence" value="ECO:0007669"/>
    <property type="project" value="InterPro"/>
</dbReference>
<comment type="caution">
    <text evidence="7">The sequence shown here is derived from an EMBL/GenBank/DDBJ whole genome shotgun (WGS) entry which is preliminary data.</text>
</comment>
<evidence type="ECO:0000313" key="7">
    <source>
        <dbReference type="EMBL" id="PNF32774.1"/>
    </source>
</evidence>
<evidence type="ECO:0000313" key="8">
    <source>
        <dbReference type="Proteomes" id="UP000235965"/>
    </source>
</evidence>
<reference evidence="7 8" key="1">
    <citation type="submission" date="2017-12" db="EMBL/GenBank/DDBJ databases">
        <title>Hemimetabolous genomes reveal molecular basis of termite eusociality.</title>
        <authorList>
            <person name="Harrison M.C."/>
            <person name="Jongepier E."/>
            <person name="Robertson H.M."/>
            <person name="Arning N."/>
            <person name="Bitard-Feildel T."/>
            <person name="Chao H."/>
            <person name="Childers C.P."/>
            <person name="Dinh H."/>
            <person name="Doddapaneni H."/>
            <person name="Dugan S."/>
            <person name="Gowin J."/>
            <person name="Greiner C."/>
            <person name="Han Y."/>
            <person name="Hu H."/>
            <person name="Hughes D.S.T."/>
            <person name="Huylmans A.-K."/>
            <person name="Kemena C."/>
            <person name="Kremer L.P.M."/>
            <person name="Lee S.L."/>
            <person name="Lopez-Ezquerra A."/>
            <person name="Mallet L."/>
            <person name="Monroy-Kuhn J.M."/>
            <person name="Moser A."/>
            <person name="Murali S.C."/>
            <person name="Muzny D.M."/>
            <person name="Otani S."/>
            <person name="Piulachs M.-D."/>
            <person name="Poelchau M."/>
            <person name="Qu J."/>
            <person name="Schaub F."/>
            <person name="Wada-Katsumata A."/>
            <person name="Worley K.C."/>
            <person name="Xie Q."/>
            <person name="Ylla G."/>
            <person name="Poulsen M."/>
            <person name="Gibbs R.A."/>
            <person name="Schal C."/>
            <person name="Richards S."/>
            <person name="Belles X."/>
            <person name="Korb J."/>
            <person name="Bornberg-Bauer E."/>
        </authorList>
    </citation>
    <scope>NUCLEOTIDE SEQUENCE [LARGE SCALE GENOMIC DNA]</scope>
    <source>
        <tissue evidence="7">Whole body</tissue>
    </source>
</reference>
<dbReference type="Pfam" id="PF00005">
    <property type="entry name" value="ABC_tran"/>
    <property type="match status" value="1"/>
</dbReference>
<dbReference type="Gene3D" id="3.40.50.300">
    <property type="entry name" value="P-loop containing nucleotide triphosphate hydrolases"/>
    <property type="match status" value="1"/>
</dbReference>
<dbReference type="PANTHER" id="PTHR24222:SF76">
    <property type="entry name" value="MYCOBACTIN IMPORT ATP-BINDING_PERMEASE PROTEIN IRTB"/>
    <property type="match status" value="1"/>
</dbReference>
<comment type="subcellular location">
    <subcellularLocation>
        <location evidence="1">Membrane</location>
        <topology evidence="1">Multi-pass membrane protein</topology>
    </subcellularLocation>
</comment>
<dbReference type="PANTHER" id="PTHR24222">
    <property type="entry name" value="ABC TRANSPORTER B FAMILY"/>
    <property type="match status" value="1"/>
</dbReference>
<feature type="non-terminal residue" evidence="7">
    <location>
        <position position="267"/>
    </location>
</feature>
<dbReference type="InterPro" id="IPR039421">
    <property type="entry name" value="Type_1_exporter"/>
</dbReference>
<proteinExistence type="predicted"/>
<protein>
    <recommendedName>
        <fullName evidence="6">ABC transmembrane type-1 domain-containing protein</fullName>
    </recommendedName>
</protein>
<keyword evidence="8" id="KW-1185">Reference proteome</keyword>
<evidence type="ECO:0000259" key="6">
    <source>
        <dbReference type="PROSITE" id="PS50929"/>
    </source>
</evidence>
<name>A0A2J7QW24_9NEOP</name>
<evidence type="ECO:0000256" key="1">
    <source>
        <dbReference type="ARBA" id="ARBA00004141"/>
    </source>
</evidence>
<dbReference type="GO" id="GO:0005524">
    <property type="term" value="F:ATP binding"/>
    <property type="evidence" value="ECO:0007669"/>
    <property type="project" value="InterPro"/>
</dbReference>
<evidence type="ECO:0000256" key="3">
    <source>
        <dbReference type="ARBA" id="ARBA00022989"/>
    </source>
</evidence>
<dbReference type="OrthoDB" id="6500128at2759"/>
<dbReference type="GO" id="GO:0005886">
    <property type="term" value="C:plasma membrane"/>
    <property type="evidence" value="ECO:0007669"/>
    <property type="project" value="TreeGrafter"/>
</dbReference>
<feature type="transmembrane region" description="Helical" evidence="5">
    <location>
        <begin position="111"/>
        <end position="133"/>
    </location>
</feature>
<dbReference type="PROSITE" id="PS50929">
    <property type="entry name" value="ABC_TM1F"/>
    <property type="match status" value="1"/>
</dbReference>
<feature type="domain" description="ABC transmembrane type-1" evidence="6">
    <location>
        <begin position="1"/>
        <end position="174"/>
    </location>
</feature>
<organism evidence="7 8">
    <name type="scientific">Cryptotermes secundus</name>
    <dbReference type="NCBI Taxonomy" id="105785"/>
    <lineage>
        <taxon>Eukaryota</taxon>
        <taxon>Metazoa</taxon>
        <taxon>Ecdysozoa</taxon>
        <taxon>Arthropoda</taxon>
        <taxon>Hexapoda</taxon>
        <taxon>Insecta</taxon>
        <taxon>Pterygota</taxon>
        <taxon>Neoptera</taxon>
        <taxon>Polyneoptera</taxon>
        <taxon>Dictyoptera</taxon>
        <taxon>Blattodea</taxon>
        <taxon>Blattoidea</taxon>
        <taxon>Termitoidae</taxon>
        <taxon>Kalotermitidae</taxon>
        <taxon>Cryptotermitinae</taxon>
        <taxon>Cryptotermes</taxon>
    </lineage>
</organism>
<dbReference type="Gene3D" id="1.20.1560.10">
    <property type="entry name" value="ABC transporter type 1, transmembrane domain"/>
    <property type="match status" value="1"/>
</dbReference>
<dbReference type="InterPro" id="IPR036640">
    <property type="entry name" value="ABC1_TM_sf"/>
</dbReference>
<dbReference type="CDD" id="cd18577">
    <property type="entry name" value="ABC_6TM_Pgp_ABCB1_D1_like"/>
    <property type="match status" value="1"/>
</dbReference>
<dbReference type="GO" id="GO:0140359">
    <property type="term" value="F:ABC-type transporter activity"/>
    <property type="evidence" value="ECO:0007669"/>
    <property type="project" value="InterPro"/>
</dbReference>
<dbReference type="InterPro" id="IPR003439">
    <property type="entry name" value="ABC_transporter-like_ATP-bd"/>
</dbReference>